<keyword evidence="2" id="KW-1185">Reference proteome</keyword>
<dbReference type="Proteomes" id="UP000813444">
    <property type="component" value="Unassembled WGS sequence"/>
</dbReference>
<evidence type="ECO:0000313" key="2">
    <source>
        <dbReference type="Proteomes" id="UP000813444"/>
    </source>
</evidence>
<accession>A0A8K0SHP9</accession>
<reference evidence="1" key="1">
    <citation type="journal article" date="2021" name="Nat. Commun.">
        <title>Genetic determinants of endophytism in the Arabidopsis root mycobiome.</title>
        <authorList>
            <person name="Mesny F."/>
            <person name="Miyauchi S."/>
            <person name="Thiergart T."/>
            <person name="Pickel B."/>
            <person name="Atanasova L."/>
            <person name="Karlsson M."/>
            <person name="Huettel B."/>
            <person name="Barry K.W."/>
            <person name="Haridas S."/>
            <person name="Chen C."/>
            <person name="Bauer D."/>
            <person name="Andreopoulos W."/>
            <person name="Pangilinan J."/>
            <person name="LaButti K."/>
            <person name="Riley R."/>
            <person name="Lipzen A."/>
            <person name="Clum A."/>
            <person name="Drula E."/>
            <person name="Henrissat B."/>
            <person name="Kohler A."/>
            <person name="Grigoriev I.V."/>
            <person name="Martin F.M."/>
            <person name="Hacquard S."/>
        </authorList>
    </citation>
    <scope>NUCLEOTIDE SEQUENCE</scope>
    <source>
        <strain evidence="1">MPI-CAGE-CH-0235</strain>
    </source>
</reference>
<gene>
    <name evidence="1" type="ORF">B0I35DRAFT_413379</name>
</gene>
<evidence type="ECO:0008006" key="3">
    <source>
        <dbReference type="Google" id="ProtNLM"/>
    </source>
</evidence>
<protein>
    <recommendedName>
        <fullName evidence="3">Heterokaryon incompatibility domain-containing protein</fullName>
    </recommendedName>
</protein>
<proteinExistence type="predicted"/>
<comment type="caution">
    <text evidence="1">The sequence shown here is derived from an EMBL/GenBank/DDBJ whole genome shotgun (WGS) entry which is preliminary data.</text>
</comment>
<organism evidence="1 2">
    <name type="scientific">Stachybotrys elegans</name>
    <dbReference type="NCBI Taxonomy" id="80388"/>
    <lineage>
        <taxon>Eukaryota</taxon>
        <taxon>Fungi</taxon>
        <taxon>Dikarya</taxon>
        <taxon>Ascomycota</taxon>
        <taxon>Pezizomycotina</taxon>
        <taxon>Sordariomycetes</taxon>
        <taxon>Hypocreomycetidae</taxon>
        <taxon>Hypocreales</taxon>
        <taxon>Stachybotryaceae</taxon>
        <taxon>Stachybotrys</taxon>
    </lineage>
</organism>
<sequence length="146" mass="16424">MEGLTHTGMDCSALGVGWRHSTLAKQKAKRLSNRLLASRPTKFILGYSIVSTAYGEYAPRQSLDHDGVPCLPVLTRRAPELSEAINSMYQWYQYFQVCYVDVWCDAEAQAAMPGSLPCMPQRDRLHTTCSRPRQPAATKMSICFDF</sequence>
<dbReference type="AlphaFoldDB" id="A0A8K0SHP9"/>
<dbReference type="EMBL" id="JAGPNK010000016">
    <property type="protein sequence ID" value="KAH7308012.1"/>
    <property type="molecule type" value="Genomic_DNA"/>
</dbReference>
<name>A0A8K0SHP9_9HYPO</name>
<evidence type="ECO:0000313" key="1">
    <source>
        <dbReference type="EMBL" id="KAH7308012.1"/>
    </source>
</evidence>